<protein>
    <recommendedName>
        <fullName evidence="1">HTH cro/C1-type domain-containing protein</fullName>
    </recommendedName>
</protein>
<keyword evidence="3" id="KW-1185">Reference proteome</keyword>
<gene>
    <name evidence="2" type="ORF">SAMN05444000_11538</name>
</gene>
<dbReference type="PROSITE" id="PS50943">
    <property type="entry name" value="HTH_CROC1"/>
    <property type="match status" value="1"/>
</dbReference>
<dbReference type="InterPro" id="IPR010982">
    <property type="entry name" value="Lambda_DNA-bd_dom_sf"/>
</dbReference>
<evidence type="ECO:0000313" key="2">
    <source>
        <dbReference type="EMBL" id="SHJ90502.1"/>
    </source>
</evidence>
<accession>A0A1M6N4B4</accession>
<evidence type="ECO:0000313" key="3">
    <source>
        <dbReference type="Proteomes" id="UP000183982"/>
    </source>
</evidence>
<feature type="domain" description="HTH cro/C1-type" evidence="1">
    <location>
        <begin position="21"/>
        <end position="65"/>
    </location>
</feature>
<dbReference type="EMBL" id="FQZQ01000015">
    <property type="protein sequence ID" value="SHJ90502.1"/>
    <property type="molecule type" value="Genomic_DNA"/>
</dbReference>
<dbReference type="Gene3D" id="1.10.260.40">
    <property type="entry name" value="lambda repressor-like DNA-binding domains"/>
    <property type="match status" value="1"/>
</dbReference>
<proteinExistence type="predicted"/>
<evidence type="ECO:0000259" key="1">
    <source>
        <dbReference type="PROSITE" id="PS50943"/>
    </source>
</evidence>
<reference evidence="3" key="1">
    <citation type="submission" date="2016-11" db="EMBL/GenBank/DDBJ databases">
        <authorList>
            <person name="Varghese N."/>
            <person name="Submissions S."/>
        </authorList>
    </citation>
    <scope>NUCLEOTIDE SEQUENCE [LARGE SCALE GENOMIC DNA]</scope>
    <source>
        <strain evidence="3">DSM 100564</strain>
    </source>
</reference>
<organism evidence="2 3">
    <name type="scientific">Shimia gijangensis</name>
    <dbReference type="NCBI Taxonomy" id="1470563"/>
    <lineage>
        <taxon>Bacteria</taxon>
        <taxon>Pseudomonadati</taxon>
        <taxon>Pseudomonadota</taxon>
        <taxon>Alphaproteobacteria</taxon>
        <taxon>Rhodobacterales</taxon>
        <taxon>Roseobacteraceae</taxon>
    </lineage>
</organism>
<dbReference type="InterPro" id="IPR001387">
    <property type="entry name" value="Cro/C1-type_HTH"/>
</dbReference>
<dbReference type="GO" id="GO:0003677">
    <property type="term" value="F:DNA binding"/>
    <property type="evidence" value="ECO:0007669"/>
    <property type="project" value="InterPro"/>
</dbReference>
<dbReference type="SUPFAM" id="SSF47413">
    <property type="entry name" value="lambda repressor-like DNA-binding domains"/>
    <property type="match status" value="1"/>
</dbReference>
<name>A0A1M6N4B4_9RHOB</name>
<dbReference type="AlphaFoldDB" id="A0A1M6N4B4"/>
<dbReference type="STRING" id="1470563.SAMN05444000_11538"/>
<dbReference type="Proteomes" id="UP000183982">
    <property type="component" value="Unassembled WGS sequence"/>
</dbReference>
<sequence length="273" mass="31023">MQEHPNDLSENLKLLCASYPSVAEICRQMGMNRQQFNKYLSGSAHPSRRNLMRICTFFEIAADDLDLPHREFLRLSQLRKHPLLLAGKKIDGQYNPDSQSKSDLQRYCGYYHTYQKLPHAKNSVVIGLCRIKQSGSHYLSDYVELLQGDIRKEISQKKSKMHGLVTLEGGFIYILDHKAGNNPSYAMTVLFPSRSPKMEMITGMTLGVSHHLSGSPYAANIVYKKLPDDLNLRQAIRHTGQYASDTVDIAEDILHIISNQIRPDQHVLSHGFL</sequence>